<dbReference type="KEGG" id="dsq:DICSQDRAFT_148546"/>
<dbReference type="HOGENOM" id="CLU_897214_0_0_1"/>
<organism evidence="1 2">
    <name type="scientific">Dichomitus squalens (strain LYAD-421)</name>
    <name type="common">Western red white-rot fungus</name>
    <dbReference type="NCBI Taxonomy" id="732165"/>
    <lineage>
        <taxon>Eukaryota</taxon>
        <taxon>Fungi</taxon>
        <taxon>Dikarya</taxon>
        <taxon>Basidiomycota</taxon>
        <taxon>Agaricomycotina</taxon>
        <taxon>Agaricomycetes</taxon>
        <taxon>Polyporales</taxon>
        <taxon>Polyporaceae</taxon>
        <taxon>Dichomitus</taxon>
    </lineage>
</organism>
<dbReference type="EMBL" id="JH719425">
    <property type="protein sequence ID" value="EJF59317.1"/>
    <property type="molecule type" value="Genomic_DNA"/>
</dbReference>
<accession>R7SWG5</accession>
<evidence type="ECO:0000313" key="2">
    <source>
        <dbReference type="Proteomes" id="UP000053319"/>
    </source>
</evidence>
<gene>
    <name evidence="1" type="ORF">DICSQDRAFT_148546</name>
</gene>
<dbReference type="GeneID" id="18836753"/>
<dbReference type="RefSeq" id="XP_007367900.1">
    <property type="nucleotide sequence ID" value="XM_007367838.1"/>
</dbReference>
<evidence type="ECO:0000313" key="1">
    <source>
        <dbReference type="EMBL" id="EJF59317.1"/>
    </source>
</evidence>
<dbReference type="AlphaFoldDB" id="R7SWG5"/>
<reference evidence="1 2" key="1">
    <citation type="journal article" date="2012" name="Science">
        <title>The Paleozoic origin of enzymatic lignin decomposition reconstructed from 31 fungal genomes.</title>
        <authorList>
            <person name="Floudas D."/>
            <person name="Binder M."/>
            <person name="Riley R."/>
            <person name="Barry K."/>
            <person name="Blanchette R.A."/>
            <person name="Henrissat B."/>
            <person name="Martinez A.T."/>
            <person name="Otillar R."/>
            <person name="Spatafora J.W."/>
            <person name="Yadav J.S."/>
            <person name="Aerts A."/>
            <person name="Benoit I."/>
            <person name="Boyd A."/>
            <person name="Carlson A."/>
            <person name="Copeland A."/>
            <person name="Coutinho P.M."/>
            <person name="de Vries R.P."/>
            <person name="Ferreira P."/>
            <person name="Findley K."/>
            <person name="Foster B."/>
            <person name="Gaskell J."/>
            <person name="Glotzer D."/>
            <person name="Gorecki P."/>
            <person name="Heitman J."/>
            <person name="Hesse C."/>
            <person name="Hori C."/>
            <person name="Igarashi K."/>
            <person name="Jurgens J.A."/>
            <person name="Kallen N."/>
            <person name="Kersten P."/>
            <person name="Kohler A."/>
            <person name="Kuees U."/>
            <person name="Kumar T.K.A."/>
            <person name="Kuo A."/>
            <person name="LaButti K."/>
            <person name="Larrondo L.F."/>
            <person name="Lindquist E."/>
            <person name="Ling A."/>
            <person name="Lombard V."/>
            <person name="Lucas S."/>
            <person name="Lundell T."/>
            <person name="Martin R."/>
            <person name="McLaughlin D.J."/>
            <person name="Morgenstern I."/>
            <person name="Morin E."/>
            <person name="Murat C."/>
            <person name="Nagy L.G."/>
            <person name="Nolan M."/>
            <person name="Ohm R.A."/>
            <person name="Patyshakuliyeva A."/>
            <person name="Rokas A."/>
            <person name="Ruiz-Duenas F.J."/>
            <person name="Sabat G."/>
            <person name="Salamov A."/>
            <person name="Samejima M."/>
            <person name="Schmutz J."/>
            <person name="Slot J.C."/>
            <person name="St John F."/>
            <person name="Stenlid J."/>
            <person name="Sun H."/>
            <person name="Sun S."/>
            <person name="Syed K."/>
            <person name="Tsang A."/>
            <person name="Wiebenga A."/>
            <person name="Young D."/>
            <person name="Pisabarro A."/>
            <person name="Eastwood D.C."/>
            <person name="Martin F."/>
            <person name="Cullen D."/>
            <person name="Grigoriev I.V."/>
            <person name="Hibbett D.S."/>
        </authorList>
    </citation>
    <scope>NUCLEOTIDE SEQUENCE [LARGE SCALE GENOMIC DNA]</scope>
    <source>
        <strain evidence="1 2">LYAD-421 SS1</strain>
    </source>
</reference>
<sequence>MSSHCATFYLEGLICGHSSGPSPYAQPISSLLYVLSNLIACTFFTEDAEPLKTTFHTSTLRSCQLIANGVRSLSIHNLAFPTLLSFSRIISAFRKLEVVTCSRVEIKKVVDLHPGQLERLSRHLQLRKLSVEWGVDASAAALLLALAKPTLESLVLAPTIGTANPYAQLRATSEASSWTRVKCLVIKMTLQTKDVVFAVKLLKAFHPASLREVTVSFYSTSYGDYISILADEAHWELCSELERVLRRFPEHTMLFSADEPLAHTQSASIGTRSWTTPPQVNRAVHVNRPTEPCESCTTTILARNSKPTDD</sequence>
<protein>
    <recommendedName>
        <fullName evidence="3">F-box domain-containing protein</fullName>
    </recommendedName>
</protein>
<proteinExistence type="predicted"/>
<name>R7SWG5_DICSQ</name>
<evidence type="ECO:0008006" key="3">
    <source>
        <dbReference type="Google" id="ProtNLM"/>
    </source>
</evidence>
<dbReference type="Proteomes" id="UP000053319">
    <property type="component" value="Unassembled WGS sequence"/>
</dbReference>